<reference evidence="2" key="1">
    <citation type="submission" date="2020-11" db="EMBL/GenBank/DDBJ databases">
        <authorList>
            <person name="Tran Van P."/>
        </authorList>
    </citation>
    <scope>NUCLEOTIDE SEQUENCE</scope>
</reference>
<dbReference type="PANTHER" id="PTHR31711:SF1">
    <property type="entry name" value="ARGININE AND GLUTAMATE-RICH PROTEIN 1"/>
    <property type="match status" value="1"/>
</dbReference>
<gene>
    <name evidence="2" type="ORF">TPSB3V08_LOCUS1440</name>
</gene>
<dbReference type="PANTHER" id="PTHR31711">
    <property type="entry name" value="ARGININE AND GLUTAMATE-RICH PROTEIN 1"/>
    <property type="match status" value="1"/>
</dbReference>
<sequence length="170" mass="20505">MGIRKKAKCFSGVNPAVIEKGQGVKLNPQKLPDVDNRLKKLFSDNWKRSHTESSSSSSDLSDEGTRTNHVRKRYNDRKMDEVERLAEMERQRRQRELEQKMVEEETAKRIEELVKKRVEEELEKRKEEIEAEVLRRVEEAKKIMEHQMMEEMERRRQLQLEEEKKREVRL</sequence>
<feature type="region of interest" description="Disordered" evidence="1">
    <location>
        <begin position="42"/>
        <end position="79"/>
    </location>
</feature>
<dbReference type="AlphaFoldDB" id="A0A7R9GV68"/>
<dbReference type="EMBL" id="OD000510">
    <property type="protein sequence ID" value="CAD7397935.1"/>
    <property type="molecule type" value="Genomic_DNA"/>
</dbReference>
<organism evidence="2">
    <name type="scientific">Timema poppense</name>
    <name type="common">Walking stick</name>
    <dbReference type="NCBI Taxonomy" id="170557"/>
    <lineage>
        <taxon>Eukaryota</taxon>
        <taxon>Metazoa</taxon>
        <taxon>Ecdysozoa</taxon>
        <taxon>Arthropoda</taxon>
        <taxon>Hexapoda</taxon>
        <taxon>Insecta</taxon>
        <taxon>Pterygota</taxon>
        <taxon>Neoptera</taxon>
        <taxon>Polyneoptera</taxon>
        <taxon>Phasmatodea</taxon>
        <taxon>Timematodea</taxon>
        <taxon>Timematoidea</taxon>
        <taxon>Timematidae</taxon>
        <taxon>Timema</taxon>
    </lineage>
</organism>
<feature type="compositionally biased region" description="Basic and acidic residues" evidence="1">
    <location>
        <begin position="42"/>
        <end position="51"/>
    </location>
</feature>
<proteinExistence type="predicted"/>
<dbReference type="GO" id="GO:0005739">
    <property type="term" value="C:mitochondrion"/>
    <property type="evidence" value="ECO:0007669"/>
    <property type="project" value="TreeGrafter"/>
</dbReference>
<protein>
    <recommendedName>
        <fullName evidence="3">Arginine and glutamate-rich protein 1</fullName>
    </recommendedName>
</protein>
<dbReference type="GO" id="GO:0005654">
    <property type="term" value="C:nucleoplasm"/>
    <property type="evidence" value="ECO:0007669"/>
    <property type="project" value="TreeGrafter"/>
</dbReference>
<evidence type="ECO:0000313" key="2">
    <source>
        <dbReference type="EMBL" id="CAD7397935.1"/>
    </source>
</evidence>
<dbReference type="GO" id="GO:0045296">
    <property type="term" value="F:cadherin binding"/>
    <property type="evidence" value="ECO:0007669"/>
    <property type="project" value="TreeGrafter"/>
</dbReference>
<dbReference type="Pfam" id="PF15346">
    <property type="entry name" value="ARGLU"/>
    <property type="match status" value="1"/>
</dbReference>
<dbReference type="InterPro" id="IPR033371">
    <property type="entry name" value="ARGLU1"/>
</dbReference>
<evidence type="ECO:0000256" key="1">
    <source>
        <dbReference type="SAM" id="MobiDB-lite"/>
    </source>
</evidence>
<accession>A0A7R9GV68</accession>
<evidence type="ECO:0008006" key="3">
    <source>
        <dbReference type="Google" id="ProtNLM"/>
    </source>
</evidence>
<name>A0A7R9GV68_TIMPO</name>